<evidence type="ECO:0000313" key="20">
    <source>
        <dbReference type="Proteomes" id="UP000076532"/>
    </source>
</evidence>
<comment type="similarity">
    <text evidence="13">Belongs to the polysaccharide monooxygenase AA9 family.</text>
</comment>
<keyword evidence="8" id="KW-0186">Copper</keyword>
<evidence type="ECO:0000256" key="7">
    <source>
        <dbReference type="ARBA" id="ARBA00023002"/>
    </source>
</evidence>
<evidence type="ECO:0000256" key="11">
    <source>
        <dbReference type="ARBA" id="ARBA00023277"/>
    </source>
</evidence>
<feature type="signal peptide" evidence="17">
    <location>
        <begin position="1"/>
        <end position="25"/>
    </location>
</feature>
<name>A0A166NIQ3_9AGAM</name>
<dbReference type="GO" id="GO:0030245">
    <property type="term" value="P:cellulose catabolic process"/>
    <property type="evidence" value="ECO:0007669"/>
    <property type="project" value="UniProtKB-KW"/>
</dbReference>
<evidence type="ECO:0000256" key="6">
    <source>
        <dbReference type="ARBA" id="ARBA00023001"/>
    </source>
</evidence>
<evidence type="ECO:0000256" key="9">
    <source>
        <dbReference type="ARBA" id="ARBA00023033"/>
    </source>
</evidence>
<dbReference type="OrthoDB" id="4849160at2759"/>
<gene>
    <name evidence="19" type="ORF">FIBSPDRAFT_783943</name>
</gene>
<comment type="subcellular location">
    <subcellularLocation>
        <location evidence="2">Secreted</location>
    </subcellularLocation>
</comment>
<dbReference type="PANTHER" id="PTHR33353">
    <property type="entry name" value="PUTATIVE (AFU_ORTHOLOGUE AFUA_1G12560)-RELATED"/>
    <property type="match status" value="1"/>
</dbReference>
<feature type="compositionally biased region" description="Basic residues" evidence="16">
    <location>
        <begin position="326"/>
        <end position="340"/>
    </location>
</feature>
<feature type="chain" id="PRO_5007877810" description="lytic cellulose monooxygenase (C4-dehydrogenating)" evidence="17">
    <location>
        <begin position="26"/>
        <end position="340"/>
    </location>
</feature>
<dbReference type="STRING" id="436010.A0A166NIQ3"/>
<dbReference type="PANTHER" id="PTHR33353:SF10">
    <property type="entry name" value="ENDO-BETA-1,4-GLUCANASE D"/>
    <property type="match status" value="1"/>
</dbReference>
<evidence type="ECO:0000256" key="1">
    <source>
        <dbReference type="ARBA" id="ARBA00001973"/>
    </source>
</evidence>
<comment type="catalytic activity">
    <reaction evidence="14">
        <text>[(1-&gt;4)-beta-D-glucosyl]n+m + reduced acceptor + O2 = 4-dehydro-beta-D-glucosyl-[(1-&gt;4)-beta-D-glucosyl]n-1 + [(1-&gt;4)-beta-D-glucosyl]m + acceptor + H2O.</text>
        <dbReference type="EC" id="1.14.99.56"/>
    </reaction>
</comment>
<keyword evidence="20" id="KW-1185">Reference proteome</keyword>
<keyword evidence="3" id="KW-0964">Secreted</keyword>
<keyword evidence="7" id="KW-0560">Oxidoreductase</keyword>
<accession>A0A166NIQ3</accession>
<dbReference type="EC" id="1.14.99.56" evidence="15"/>
<protein>
    <recommendedName>
        <fullName evidence="15">lytic cellulose monooxygenase (C4-dehydrogenating)</fullName>
        <ecNumber evidence="15">1.14.99.56</ecNumber>
    </recommendedName>
</protein>
<dbReference type="InterPro" id="IPR005103">
    <property type="entry name" value="AA9_LPMO"/>
</dbReference>
<dbReference type="Pfam" id="PF03443">
    <property type="entry name" value="AA9"/>
    <property type="match status" value="1"/>
</dbReference>
<organism evidence="19 20">
    <name type="scientific">Athelia psychrophila</name>
    <dbReference type="NCBI Taxonomy" id="1759441"/>
    <lineage>
        <taxon>Eukaryota</taxon>
        <taxon>Fungi</taxon>
        <taxon>Dikarya</taxon>
        <taxon>Basidiomycota</taxon>
        <taxon>Agaricomycotina</taxon>
        <taxon>Agaricomycetes</taxon>
        <taxon>Agaricomycetidae</taxon>
        <taxon>Atheliales</taxon>
        <taxon>Atheliaceae</taxon>
        <taxon>Athelia</taxon>
    </lineage>
</organism>
<comment type="cofactor">
    <cofactor evidence="1">
        <name>Cu(2+)</name>
        <dbReference type="ChEBI" id="CHEBI:29036"/>
    </cofactor>
</comment>
<dbReference type="Gene3D" id="2.70.50.70">
    <property type="match status" value="1"/>
</dbReference>
<feature type="region of interest" description="Disordered" evidence="16">
    <location>
        <begin position="249"/>
        <end position="340"/>
    </location>
</feature>
<evidence type="ECO:0000256" key="3">
    <source>
        <dbReference type="ARBA" id="ARBA00022525"/>
    </source>
</evidence>
<dbReference type="GO" id="GO:0046872">
    <property type="term" value="F:metal ion binding"/>
    <property type="evidence" value="ECO:0007669"/>
    <property type="project" value="UniProtKB-KW"/>
</dbReference>
<evidence type="ECO:0000256" key="14">
    <source>
        <dbReference type="ARBA" id="ARBA00045077"/>
    </source>
</evidence>
<evidence type="ECO:0000256" key="13">
    <source>
        <dbReference type="ARBA" id="ARBA00044502"/>
    </source>
</evidence>
<keyword evidence="9 19" id="KW-0503">Monooxygenase</keyword>
<evidence type="ECO:0000256" key="15">
    <source>
        <dbReference type="ARBA" id="ARBA00047174"/>
    </source>
</evidence>
<evidence type="ECO:0000256" key="4">
    <source>
        <dbReference type="ARBA" id="ARBA00022723"/>
    </source>
</evidence>
<evidence type="ECO:0000256" key="16">
    <source>
        <dbReference type="SAM" id="MobiDB-lite"/>
    </source>
</evidence>
<keyword evidence="6" id="KW-0136">Cellulose degradation</keyword>
<reference evidence="19 20" key="1">
    <citation type="journal article" date="2016" name="Mol. Biol. Evol.">
        <title>Comparative Genomics of Early-Diverging Mushroom-Forming Fungi Provides Insights into the Origins of Lignocellulose Decay Capabilities.</title>
        <authorList>
            <person name="Nagy L.G."/>
            <person name="Riley R."/>
            <person name="Tritt A."/>
            <person name="Adam C."/>
            <person name="Daum C."/>
            <person name="Floudas D."/>
            <person name="Sun H."/>
            <person name="Yadav J.S."/>
            <person name="Pangilinan J."/>
            <person name="Larsson K.H."/>
            <person name="Matsuura K."/>
            <person name="Barry K."/>
            <person name="Labutti K."/>
            <person name="Kuo R."/>
            <person name="Ohm R.A."/>
            <person name="Bhattacharya S.S."/>
            <person name="Shirouzu T."/>
            <person name="Yoshinaga Y."/>
            <person name="Martin F.M."/>
            <person name="Grigoriev I.V."/>
            <person name="Hibbett D.S."/>
        </authorList>
    </citation>
    <scope>NUCLEOTIDE SEQUENCE [LARGE SCALE GENOMIC DNA]</scope>
    <source>
        <strain evidence="19 20">CBS 109695</strain>
    </source>
</reference>
<evidence type="ECO:0000313" key="19">
    <source>
        <dbReference type="EMBL" id="KZP25045.1"/>
    </source>
</evidence>
<evidence type="ECO:0000256" key="8">
    <source>
        <dbReference type="ARBA" id="ARBA00023008"/>
    </source>
</evidence>
<evidence type="ECO:0000256" key="17">
    <source>
        <dbReference type="SAM" id="SignalP"/>
    </source>
</evidence>
<evidence type="ECO:0000256" key="5">
    <source>
        <dbReference type="ARBA" id="ARBA00022729"/>
    </source>
</evidence>
<dbReference type="GO" id="GO:0005576">
    <property type="term" value="C:extracellular region"/>
    <property type="evidence" value="ECO:0007669"/>
    <property type="project" value="UniProtKB-SubCell"/>
</dbReference>
<evidence type="ECO:0000259" key="18">
    <source>
        <dbReference type="Pfam" id="PF03443"/>
    </source>
</evidence>
<sequence>MRATTFSLLPISLLSLLSLVPSAASHGLVAWIGVDGKNFAGPLLAQTTKTSPIRPISTQGPVKGASNPSMFCGMNATAASEVATVAAGATVQVGWQAIDNGTWFHNVGPMMAYMASCGDVTCDKYDGTDAKWFKIMEQGLEADGKTWYQAGLQSGVVPNVTIPSNLAAGNYLLRHEIINLALAVTNGGAEFYPSCSQLTVTGSGTAKPADSELVSFPGAYKDADPGITINVYDALTSYPFPGPAVASFVSGASSNSSSSGSGSSSAAESSSKSAAAAPTKSAATSATAAPANSSPSSSATKGKCTPKSKSRRASAPVLQKKSAIPPRRHSRRAPVHRASR</sequence>
<keyword evidence="12" id="KW-0624">Polysaccharide degradation</keyword>
<feature type="compositionally biased region" description="Low complexity" evidence="16">
    <location>
        <begin position="249"/>
        <end position="303"/>
    </location>
</feature>
<dbReference type="AlphaFoldDB" id="A0A166NIQ3"/>
<proteinExistence type="inferred from homology"/>
<keyword evidence="5 17" id="KW-0732">Signal</keyword>
<evidence type="ECO:0000256" key="2">
    <source>
        <dbReference type="ARBA" id="ARBA00004613"/>
    </source>
</evidence>
<evidence type="ECO:0000256" key="12">
    <source>
        <dbReference type="ARBA" id="ARBA00023326"/>
    </source>
</evidence>
<evidence type="ECO:0000256" key="10">
    <source>
        <dbReference type="ARBA" id="ARBA00023157"/>
    </source>
</evidence>
<feature type="domain" description="Auxiliary Activity family 9 catalytic" evidence="18">
    <location>
        <begin position="26"/>
        <end position="236"/>
    </location>
</feature>
<keyword evidence="11" id="KW-0119">Carbohydrate metabolism</keyword>
<dbReference type="EMBL" id="KV417523">
    <property type="protein sequence ID" value="KZP25045.1"/>
    <property type="molecule type" value="Genomic_DNA"/>
</dbReference>
<dbReference type="InterPro" id="IPR049892">
    <property type="entry name" value="AA9"/>
</dbReference>
<dbReference type="GO" id="GO:0004497">
    <property type="term" value="F:monooxygenase activity"/>
    <property type="evidence" value="ECO:0007669"/>
    <property type="project" value="UniProtKB-KW"/>
</dbReference>
<keyword evidence="10" id="KW-1015">Disulfide bond</keyword>
<dbReference type="CDD" id="cd21175">
    <property type="entry name" value="LPMO_AA9"/>
    <property type="match status" value="1"/>
</dbReference>
<dbReference type="Proteomes" id="UP000076532">
    <property type="component" value="Unassembled WGS sequence"/>
</dbReference>
<keyword evidence="4" id="KW-0479">Metal-binding</keyword>